<dbReference type="RefSeq" id="WP_344049864.1">
    <property type="nucleotide sequence ID" value="NZ_BAAAHG010000019.1"/>
</dbReference>
<evidence type="ECO:0000313" key="2">
    <source>
        <dbReference type="Proteomes" id="UP001501005"/>
    </source>
</evidence>
<sequence length="58" mass="6170">MANTTYQQPPQLTVLDGSVLPEDWELTTTITQTPIPVVEACDTNDGCKPSCASACVSK</sequence>
<protein>
    <recommendedName>
        <fullName evidence="3">FxLD family lantipeptide</fullName>
    </recommendedName>
</protein>
<dbReference type="NCBIfam" id="TIGR04363">
    <property type="entry name" value="LD_lanti_pre"/>
    <property type="match status" value="1"/>
</dbReference>
<gene>
    <name evidence="1" type="ORF">GCM10009549_28440</name>
</gene>
<dbReference type="Proteomes" id="UP001501005">
    <property type="component" value="Unassembled WGS sequence"/>
</dbReference>
<comment type="caution">
    <text evidence="1">The sequence shown here is derived from an EMBL/GenBank/DDBJ whole genome shotgun (WGS) entry which is preliminary data.</text>
</comment>
<dbReference type="InterPro" id="IPR027575">
    <property type="entry name" value="LD_lanti_pre"/>
</dbReference>
<keyword evidence="2" id="KW-1185">Reference proteome</keyword>
<accession>A0ABP3Z5K1</accession>
<proteinExistence type="predicted"/>
<organism evidence="1 2">
    <name type="scientific">Streptomyces thermoalcalitolerans</name>
    <dbReference type="NCBI Taxonomy" id="65605"/>
    <lineage>
        <taxon>Bacteria</taxon>
        <taxon>Bacillati</taxon>
        <taxon>Actinomycetota</taxon>
        <taxon>Actinomycetes</taxon>
        <taxon>Kitasatosporales</taxon>
        <taxon>Streptomycetaceae</taxon>
        <taxon>Streptomyces</taxon>
    </lineage>
</organism>
<evidence type="ECO:0000313" key="1">
    <source>
        <dbReference type="EMBL" id="GAA0914208.1"/>
    </source>
</evidence>
<name>A0ABP3Z5K1_9ACTN</name>
<reference evidence="2" key="1">
    <citation type="journal article" date="2019" name="Int. J. Syst. Evol. Microbiol.">
        <title>The Global Catalogue of Microorganisms (GCM) 10K type strain sequencing project: providing services to taxonomists for standard genome sequencing and annotation.</title>
        <authorList>
            <consortium name="The Broad Institute Genomics Platform"/>
            <consortium name="The Broad Institute Genome Sequencing Center for Infectious Disease"/>
            <person name="Wu L."/>
            <person name="Ma J."/>
        </authorList>
    </citation>
    <scope>NUCLEOTIDE SEQUENCE [LARGE SCALE GENOMIC DNA]</scope>
    <source>
        <strain evidence="2">JCM 10673</strain>
    </source>
</reference>
<dbReference type="EMBL" id="BAAAHG010000019">
    <property type="protein sequence ID" value="GAA0914208.1"/>
    <property type="molecule type" value="Genomic_DNA"/>
</dbReference>
<evidence type="ECO:0008006" key="3">
    <source>
        <dbReference type="Google" id="ProtNLM"/>
    </source>
</evidence>